<sequence length="232" mass="26975">MRLKHAKTISFKNPRNSVSSVEEIGAFTLHACLFCDYKTHVKCNLQRHLKTHTGERPYKCRFCPKDRCNLSATRYVYPLPIVNILTQELPPVPQLSCRYYFEEHISRDYCRRVYHTPAQHWLHPKTNNMDGLKNSSAHVSFLNISIMGQRQSTAPRRNTIESLKDRTCTYCGYIAMYKSGLVNHIRTHTGEKPFRCEVCHKDFSQKGNLNSHMRQHASGSQISRNHFNSCKT</sequence>
<feature type="domain" description="C2H2-type" evidence="8">
    <location>
        <begin position="166"/>
        <end position="193"/>
    </location>
</feature>
<evidence type="ECO:0000256" key="5">
    <source>
        <dbReference type="ARBA" id="ARBA00023242"/>
    </source>
</evidence>
<dbReference type="PANTHER" id="PTHR24393">
    <property type="entry name" value="ZINC FINGER PROTEIN"/>
    <property type="match status" value="1"/>
</dbReference>
<evidence type="ECO:0000256" key="6">
    <source>
        <dbReference type="PROSITE-ProRule" id="PRU00042"/>
    </source>
</evidence>
<dbReference type="InterPro" id="IPR036236">
    <property type="entry name" value="Znf_C2H2_sf"/>
</dbReference>
<dbReference type="GO" id="GO:0000978">
    <property type="term" value="F:RNA polymerase II cis-regulatory region sequence-specific DNA binding"/>
    <property type="evidence" value="ECO:0007669"/>
    <property type="project" value="TreeGrafter"/>
</dbReference>
<keyword evidence="10" id="KW-1185">Reference proteome</keyword>
<feature type="domain" description="C2H2-type" evidence="8">
    <location>
        <begin position="30"/>
        <end position="57"/>
    </location>
</feature>
<feature type="domain" description="C2H2-type" evidence="8">
    <location>
        <begin position="194"/>
        <end position="221"/>
    </location>
</feature>
<dbReference type="GO" id="GO:0005634">
    <property type="term" value="C:nucleus"/>
    <property type="evidence" value="ECO:0007669"/>
    <property type="project" value="TreeGrafter"/>
</dbReference>
<evidence type="ECO:0000256" key="4">
    <source>
        <dbReference type="ARBA" id="ARBA00022833"/>
    </source>
</evidence>
<dbReference type="Pfam" id="PF00096">
    <property type="entry name" value="zf-C2H2"/>
    <property type="match status" value="1"/>
</dbReference>
<evidence type="ECO:0000256" key="2">
    <source>
        <dbReference type="ARBA" id="ARBA00022737"/>
    </source>
</evidence>
<keyword evidence="4" id="KW-0862">Zinc</keyword>
<name>A0AAV6VU95_9ARAC</name>
<evidence type="ECO:0000313" key="10">
    <source>
        <dbReference type="Proteomes" id="UP000827092"/>
    </source>
</evidence>
<dbReference type="PROSITE" id="PS50157">
    <property type="entry name" value="ZINC_FINGER_C2H2_2"/>
    <property type="match status" value="3"/>
</dbReference>
<protein>
    <recommendedName>
        <fullName evidence="8">C2H2-type domain-containing protein</fullName>
    </recommendedName>
</protein>
<organism evidence="9 10">
    <name type="scientific">Oedothorax gibbosus</name>
    <dbReference type="NCBI Taxonomy" id="931172"/>
    <lineage>
        <taxon>Eukaryota</taxon>
        <taxon>Metazoa</taxon>
        <taxon>Ecdysozoa</taxon>
        <taxon>Arthropoda</taxon>
        <taxon>Chelicerata</taxon>
        <taxon>Arachnida</taxon>
        <taxon>Araneae</taxon>
        <taxon>Araneomorphae</taxon>
        <taxon>Entelegynae</taxon>
        <taxon>Araneoidea</taxon>
        <taxon>Linyphiidae</taxon>
        <taxon>Erigoninae</taxon>
        <taxon>Oedothorax</taxon>
    </lineage>
</organism>
<dbReference type="Gene3D" id="3.30.160.60">
    <property type="entry name" value="Classic Zinc Finger"/>
    <property type="match status" value="3"/>
</dbReference>
<feature type="region of interest" description="Disordered" evidence="7">
    <location>
        <begin position="210"/>
        <end position="232"/>
    </location>
</feature>
<gene>
    <name evidence="9" type="ORF">JTE90_009449</name>
</gene>
<dbReference type="FunFam" id="3.30.160.60:FF:000912">
    <property type="entry name" value="Zinc finger protein 660"/>
    <property type="match status" value="1"/>
</dbReference>
<reference evidence="9 10" key="1">
    <citation type="journal article" date="2022" name="Nat. Ecol. Evol.">
        <title>A masculinizing supergene underlies an exaggerated male reproductive morph in a spider.</title>
        <authorList>
            <person name="Hendrickx F."/>
            <person name="De Corte Z."/>
            <person name="Sonet G."/>
            <person name="Van Belleghem S.M."/>
            <person name="Kostlbacher S."/>
            <person name="Vangestel C."/>
        </authorList>
    </citation>
    <scope>NUCLEOTIDE SEQUENCE [LARGE SCALE GENOMIC DNA]</scope>
    <source>
        <strain evidence="9">W744_W776</strain>
    </source>
</reference>
<dbReference type="GO" id="GO:0008270">
    <property type="term" value="F:zinc ion binding"/>
    <property type="evidence" value="ECO:0007669"/>
    <property type="project" value="UniProtKB-KW"/>
</dbReference>
<evidence type="ECO:0000256" key="7">
    <source>
        <dbReference type="SAM" id="MobiDB-lite"/>
    </source>
</evidence>
<keyword evidence="2" id="KW-0677">Repeat</keyword>
<evidence type="ECO:0000256" key="3">
    <source>
        <dbReference type="ARBA" id="ARBA00022771"/>
    </source>
</evidence>
<evidence type="ECO:0000313" key="9">
    <source>
        <dbReference type="EMBL" id="KAG8199613.1"/>
    </source>
</evidence>
<dbReference type="EMBL" id="JAFNEN010000026">
    <property type="protein sequence ID" value="KAG8199613.1"/>
    <property type="molecule type" value="Genomic_DNA"/>
</dbReference>
<evidence type="ECO:0000256" key="1">
    <source>
        <dbReference type="ARBA" id="ARBA00022723"/>
    </source>
</evidence>
<dbReference type="SMART" id="SM00355">
    <property type="entry name" value="ZnF_C2H2"/>
    <property type="match status" value="3"/>
</dbReference>
<dbReference type="InterPro" id="IPR013087">
    <property type="entry name" value="Znf_C2H2_type"/>
</dbReference>
<dbReference type="SUPFAM" id="SSF57667">
    <property type="entry name" value="beta-beta-alpha zinc fingers"/>
    <property type="match status" value="2"/>
</dbReference>
<comment type="caution">
    <text evidence="9">The sequence shown here is derived from an EMBL/GenBank/DDBJ whole genome shotgun (WGS) entry which is preliminary data.</text>
</comment>
<evidence type="ECO:0000259" key="8">
    <source>
        <dbReference type="PROSITE" id="PS50157"/>
    </source>
</evidence>
<keyword evidence="1" id="KW-0479">Metal-binding</keyword>
<accession>A0AAV6VU95</accession>
<keyword evidence="5" id="KW-0539">Nucleus</keyword>
<proteinExistence type="predicted"/>
<dbReference type="GO" id="GO:0001228">
    <property type="term" value="F:DNA-binding transcription activator activity, RNA polymerase II-specific"/>
    <property type="evidence" value="ECO:0007669"/>
    <property type="project" value="TreeGrafter"/>
</dbReference>
<keyword evidence="3 6" id="KW-0863">Zinc-finger</keyword>
<dbReference type="AlphaFoldDB" id="A0AAV6VU95"/>
<dbReference type="Proteomes" id="UP000827092">
    <property type="component" value="Unassembled WGS sequence"/>
</dbReference>
<dbReference type="PANTHER" id="PTHR24393:SF34">
    <property type="entry name" value="PR_SET DOMAIN 13"/>
    <property type="match status" value="1"/>
</dbReference>
<dbReference type="PROSITE" id="PS00028">
    <property type="entry name" value="ZINC_FINGER_C2H2_1"/>
    <property type="match status" value="1"/>
</dbReference>